<sequence>MKRIHAVSSEAEGGPSCGRRVDVRAICRVATPGPGERAGVRVILSRRHLRIHANC</sequence>
<proteinExistence type="predicted"/>
<organism evidence="1 2">
    <name type="scientific">Burkholderia multivorans CGD2</name>
    <dbReference type="NCBI Taxonomy" id="513052"/>
    <lineage>
        <taxon>Bacteria</taxon>
        <taxon>Pseudomonadati</taxon>
        <taxon>Pseudomonadota</taxon>
        <taxon>Betaproteobacteria</taxon>
        <taxon>Burkholderiales</taxon>
        <taxon>Burkholderiaceae</taxon>
        <taxon>Burkholderia</taxon>
        <taxon>Burkholderia cepacia complex</taxon>
    </lineage>
</organism>
<name>B9C060_9BURK</name>
<reference evidence="1 2" key="1">
    <citation type="journal article" date="2012" name="J. Bacteriol.">
        <title>Draft Genome Sequence Determination for Cystic Fibrosis and Chronic Granulomatous Disease Burkholderia multivorans Isolates.</title>
        <authorList>
            <person name="Varga J.J."/>
            <person name="Losada L."/>
            <person name="Zelazny A.M."/>
            <person name="Brinkac L."/>
            <person name="Harkins D."/>
            <person name="Radune D."/>
            <person name="Hostetler J."/>
            <person name="Sampaio E.P."/>
            <person name="Ronning C.M."/>
            <person name="Nierman W.C."/>
            <person name="Greenberg D.E."/>
            <person name="Holland S.M."/>
            <person name="Goldberg J.B."/>
        </authorList>
    </citation>
    <scope>NUCLEOTIDE SEQUENCE [LARGE SCALE GENOMIC DNA]</scope>
    <source>
        <strain evidence="1 2">CGD2</strain>
    </source>
</reference>
<dbReference type="AlphaFoldDB" id="B9C060"/>
<comment type="caution">
    <text evidence="1">The sequence shown here is derived from an EMBL/GenBank/DDBJ whole genome shotgun (WGS) entry which is preliminary data.</text>
</comment>
<dbReference type="Proteomes" id="UP000004535">
    <property type="component" value="Unassembled WGS sequence"/>
</dbReference>
<accession>B9C060</accession>
<protein>
    <submittedName>
        <fullName evidence="1">Uncharacterized protein</fullName>
    </submittedName>
</protein>
<dbReference type="EMBL" id="ACFC01000024">
    <property type="protein sequence ID" value="EEE03577.1"/>
    <property type="molecule type" value="Genomic_DNA"/>
</dbReference>
<gene>
    <name evidence="1" type="ORF">BURMUCGD2_0174</name>
</gene>
<evidence type="ECO:0000313" key="1">
    <source>
        <dbReference type="EMBL" id="EEE03577.1"/>
    </source>
</evidence>
<evidence type="ECO:0000313" key="2">
    <source>
        <dbReference type="Proteomes" id="UP000004535"/>
    </source>
</evidence>